<accession>A0A1G8HK79</accession>
<name>A0A1G8HK79_ANEMI</name>
<keyword evidence="1" id="KW-1133">Transmembrane helix</keyword>
<feature type="transmembrane region" description="Helical" evidence="1">
    <location>
        <begin position="6"/>
        <end position="24"/>
    </location>
</feature>
<proteinExistence type="predicted"/>
<organism evidence="2 3">
    <name type="scientific">Aneurinibacillus migulanus</name>
    <name type="common">Bacillus migulanus</name>
    <dbReference type="NCBI Taxonomy" id="47500"/>
    <lineage>
        <taxon>Bacteria</taxon>
        <taxon>Bacillati</taxon>
        <taxon>Bacillota</taxon>
        <taxon>Bacilli</taxon>
        <taxon>Bacillales</taxon>
        <taxon>Paenibacillaceae</taxon>
        <taxon>Aneurinibacillus group</taxon>
        <taxon>Aneurinibacillus</taxon>
    </lineage>
</organism>
<dbReference type="Proteomes" id="UP000182836">
    <property type="component" value="Unassembled WGS sequence"/>
</dbReference>
<evidence type="ECO:0000313" key="3">
    <source>
        <dbReference type="Proteomes" id="UP000182836"/>
    </source>
</evidence>
<gene>
    <name evidence="2" type="ORF">SAMN04487909_101435</name>
</gene>
<dbReference type="AlphaFoldDB" id="A0A1G8HK79"/>
<evidence type="ECO:0000313" key="2">
    <source>
        <dbReference type="EMBL" id="SDI06995.1"/>
    </source>
</evidence>
<sequence>MNTMNMAALIVGIAAVVTLGYYLIPVFSPSLAERLKIAETEKASSDSETER</sequence>
<evidence type="ECO:0000256" key="1">
    <source>
        <dbReference type="SAM" id="Phobius"/>
    </source>
</evidence>
<dbReference type="EMBL" id="FNED01000001">
    <property type="protein sequence ID" value="SDI06995.1"/>
    <property type="molecule type" value="Genomic_DNA"/>
</dbReference>
<dbReference type="RefSeq" id="WP_158502514.1">
    <property type="nucleotide sequence ID" value="NZ_BJOA01000004.1"/>
</dbReference>
<reference evidence="2 3" key="1">
    <citation type="submission" date="2016-10" db="EMBL/GenBank/DDBJ databases">
        <authorList>
            <person name="de Groot N.N."/>
        </authorList>
    </citation>
    <scope>NUCLEOTIDE SEQUENCE [LARGE SCALE GENOMIC DNA]</scope>
    <source>
        <strain evidence="2 3">DSM 2895</strain>
    </source>
</reference>
<protein>
    <submittedName>
        <fullName evidence="2">Uncharacterized protein</fullName>
    </submittedName>
</protein>
<keyword evidence="1" id="KW-0812">Transmembrane</keyword>
<keyword evidence="1" id="KW-0472">Membrane</keyword>
<dbReference type="GeneID" id="43759394"/>